<feature type="chain" id="PRO_5045964755" evidence="2">
    <location>
        <begin position="18"/>
        <end position="176"/>
    </location>
</feature>
<dbReference type="EMBL" id="JBELOE010000265">
    <property type="protein sequence ID" value="MER2493678.1"/>
    <property type="molecule type" value="Genomic_DNA"/>
</dbReference>
<keyword evidence="1" id="KW-0175">Coiled coil</keyword>
<proteinExistence type="predicted"/>
<dbReference type="Proteomes" id="UP001467690">
    <property type="component" value="Unassembled WGS sequence"/>
</dbReference>
<evidence type="ECO:0000313" key="3">
    <source>
        <dbReference type="EMBL" id="MER2493678.1"/>
    </source>
</evidence>
<reference evidence="3 4" key="1">
    <citation type="submission" date="2024-06" db="EMBL/GenBank/DDBJ databases">
        <authorList>
            <person name="Chen R.Y."/>
        </authorList>
    </citation>
    <scope>NUCLEOTIDE SEQUENCE [LARGE SCALE GENOMIC DNA]</scope>
    <source>
        <strain evidence="3 4">D2</strain>
    </source>
</reference>
<feature type="coiled-coil region" evidence="1">
    <location>
        <begin position="28"/>
        <end position="55"/>
    </location>
</feature>
<gene>
    <name evidence="3" type="ORF">ABS311_17500</name>
</gene>
<evidence type="ECO:0000313" key="4">
    <source>
        <dbReference type="Proteomes" id="UP001467690"/>
    </source>
</evidence>
<organism evidence="3 4">
    <name type="scientific">Catenovulum sediminis</name>
    <dbReference type="NCBI Taxonomy" id="1740262"/>
    <lineage>
        <taxon>Bacteria</taxon>
        <taxon>Pseudomonadati</taxon>
        <taxon>Pseudomonadota</taxon>
        <taxon>Gammaproteobacteria</taxon>
        <taxon>Alteromonadales</taxon>
        <taxon>Alteromonadaceae</taxon>
        <taxon>Catenovulum</taxon>
    </lineage>
</organism>
<evidence type="ECO:0000256" key="2">
    <source>
        <dbReference type="SAM" id="SignalP"/>
    </source>
</evidence>
<keyword evidence="4" id="KW-1185">Reference proteome</keyword>
<keyword evidence="2" id="KW-0732">Signal</keyword>
<sequence length="176" mass="19929">MLLTTLLWIVLSKVVLAQQNGDSVATQQTQVQQELQALKKDVVALNRALFVLEEDLLFPASTQVAVFVSLDIGRFFKLDSVELKLNDSEVVGFLYTDLQRRALEQGGIQKIYTGNIKMGTHQITALFTGKDNQQRDVKRAVHYSFEKTEDAVMLEIKIQDDSATHKSNFVVEEWIL</sequence>
<name>A0ABV1RL63_9ALTE</name>
<evidence type="ECO:0000256" key="1">
    <source>
        <dbReference type="SAM" id="Coils"/>
    </source>
</evidence>
<comment type="caution">
    <text evidence="3">The sequence shown here is derived from an EMBL/GenBank/DDBJ whole genome shotgun (WGS) entry which is preliminary data.</text>
</comment>
<accession>A0ABV1RL63</accession>
<feature type="signal peptide" evidence="2">
    <location>
        <begin position="1"/>
        <end position="17"/>
    </location>
</feature>
<protein>
    <submittedName>
        <fullName evidence="3">AraC family transcriptional regulator</fullName>
    </submittedName>
</protein>